<gene>
    <name evidence="5" type="ORF">LKD71_12055</name>
</gene>
<dbReference type="SMART" id="SM00640">
    <property type="entry name" value="Glyco_32"/>
    <property type="match status" value="1"/>
</dbReference>
<evidence type="ECO:0000256" key="2">
    <source>
        <dbReference type="ARBA" id="ARBA00022801"/>
    </source>
</evidence>
<evidence type="ECO:0000259" key="4">
    <source>
        <dbReference type="Pfam" id="PF00251"/>
    </source>
</evidence>
<evidence type="ECO:0000256" key="1">
    <source>
        <dbReference type="ARBA" id="ARBA00009902"/>
    </source>
</evidence>
<sequence length="535" mass="61365">MEKVLTISKDYLLVPVKKEAEKRLLTFWYGTEKIYEFEISCVDTEETYPEDFCAVLPVKKWKGQKIRIEGDVCESLLSAVREKESAVRENSGYIHFVPETGWINDPNGLIYSEGKYHLYFQHNPVDVNWGNMSWGHAESTDLLHWVQKEDVMFPDENGTMFSGCAILNERGLLGLPKDTPVFFYTVAGSASEWSKGKKFVQRIAYSTDQGETLTKIEENVLEHIEADNRDPKVYWYEEKQLYYMVLYLDKNDYAIFNSSDLKNWVMTQKLTIPGAWECPDFREIPVEGGGKKWIFWSADGYYFLGDFDGSHFVTDGVRQEAYHCMLPYAGQTFAGTDRVIMIPWMRTNNQGKNFRGMMGIPRELTLVKTEEGYLLRQKLIQELEEQKVKKLEAVLNSKSDKCVVYTQKEPAAVEIVVKLEEDKDMVVDLYGTKCLYHEGVLKIEGIAQRTEGVAGAAREFTDKEEIKEGQTYRELKMNTIGKPEKLSLLSDGEILEVTVNDGLLSEAYETVLDVKKGKITVQAEGKAKVEIYQIQ</sequence>
<dbReference type="Proteomes" id="UP001197875">
    <property type="component" value="Unassembled WGS sequence"/>
</dbReference>
<comment type="similarity">
    <text evidence="1">Belongs to the glycosyl hydrolase 32 family.</text>
</comment>
<keyword evidence="3" id="KW-0326">Glycosidase</keyword>
<dbReference type="InterPro" id="IPR023296">
    <property type="entry name" value="Glyco_hydro_beta-prop_sf"/>
</dbReference>
<dbReference type="InterPro" id="IPR018053">
    <property type="entry name" value="Glyco_hydro_32_AS"/>
</dbReference>
<dbReference type="PROSITE" id="PS00609">
    <property type="entry name" value="GLYCOSYL_HYDROL_F32"/>
    <property type="match status" value="1"/>
</dbReference>
<evidence type="ECO:0000313" key="5">
    <source>
        <dbReference type="EMBL" id="MCC2190526.1"/>
    </source>
</evidence>
<dbReference type="InterPro" id="IPR013148">
    <property type="entry name" value="Glyco_hydro_32_N"/>
</dbReference>
<evidence type="ECO:0000256" key="3">
    <source>
        <dbReference type="ARBA" id="ARBA00023295"/>
    </source>
</evidence>
<reference evidence="5 6" key="1">
    <citation type="submission" date="2021-10" db="EMBL/GenBank/DDBJ databases">
        <title>Anaerobic single-cell dispensing facilitates the cultivation of human gut bacteria.</title>
        <authorList>
            <person name="Afrizal A."/>
        </authorList>
    </citation>
    <scope>NUCLEOTIDE SEQUENCE [LARGE SCALE GENOMIC DNA]</scope>
    <source>
        <strain evidence="5 6">CLA-AA-H277</strain>
    </source>
</reference>
<dbReference type="GO" id="GO:0005987">
    <property type="term" value="P:sucrose catabolic process"/>
    <property type="evidence" value="ECO:0007669"/>
    <property type="project" value="TreeGrafter"/>
</dbReference>
<protein>
    <submittedName>
        <fullName evidence="5">Glycoside hydrolase family 32 protein</fullName>
    </submittedName>
</protein>
<name>A0AAE3J771_9FIRM</name>
<dbReference type="RefSeq" id="WP_227615598.1">
    <property type="nucleotide sequence ID" value="NZ_JAJEPR010000021.1"/>
</dbReference>
<dbReference type="EMBL" id="JAJEPR010000021">
    <property type="protein sequence ID" value="MCC2190526.1"/>
    <property type="molecule type" value="Genomic_DNA"/>
</dbReference>
<dbReference type="Gene3D" id="2.115.10.20">
    <property type="entry name" value="Glycosyl hydrolase domain, family 43"/>
    <property type="match status" value="1"/>
</dbReference>
<keyword evidence="2 5" id="KW-0378">Hydrolase</keyword>
<evidence type="ECO:0000313" key="6">
    <source>
        <dbReference type="Proteomes" id="UP001197875"/>
    </source>
</evidence>
<dbReference type="SUPFAM" id="SSF75005">
    <property type="entry name" value="Arabinanase/levansucrase/invertase"/>
    <property type="match status" value="1"/>
</dbReference>
<accession>A0AAE3J771</accession>
<dbReference type="Pfam" id="PF00251">
    <property type="entry name" value="Glyco_hydro_32N"/>
    <property type="match status" value="1"/>
</dbReference>
<comment type="caution">
    <text evidence="5">The sequence shown here is derived from an EMBL/GenBank/DDBJ whole genome shotgun (WGS) entry which is preliminary data.</text>
</comment>
<proteinExistence type="inferred from homology"/>
<keyword evidence="6" id="KW-1185">Reference proteome</keyword>
<feature type="domain" description="Glycosyl hydrolase family 32 N-terminal" evidence="4">
    <location>
        <begin position="95"/>
        <end position="374"/>
    </location>
</feature>
<dbReference type="PANTHER" id="PTHR42800:SF1">
    <property type="entry name" value="EXOINULINASE INUD (AFU_ORTHOLOGUE AFUA_5G00480)"/>
    <property type="match status" value="1"/>
</dbReference>
<dbReference type="GO" id="GO:0004575">
    <property type="term" value="F:sucrose alpha-glucosidase activity"/>
    <property type="evidence" value="ECO:0007669"/>
    <property type="project" value="TreeGrafter"/>
</dbReference>
<organism evidence="5 6">
    <name type="scientific">Fusicatenibacter faecihominis</name>
    <dbReference type="NCBI Taxonomy" id="2881276"/>
    <lineage>
        <taxon>Bacteria</taxon>
        <taxon>Bacillati</taxon>
        <taxon>Bacillota</taxon>
        <taxon>Clostridia</taxon>
        <taxon>Lachnospirales</taxon>
        <taxon>Lachnospiraceae</taxon>
        <taxon>Fusicatenibacter</taxon>
    </lineage>
</organism>
<dbReference type="InterPro" id="IPR001362">
    <property type="entry name" value="Glyco_hydro_32"/>
</dbReference>
<dbReference type="AlphaFoldDB" id="A0AAE3J771"/>
<dbReference type="CDD" id="cd18622">
    <property type="entry name" value="GH32_Inu-like"/>
    <property type="match status" value="1"/>
</dbReference>
<dbReference type="PANTHER" id="PTHR42800">
    <property type="entry name" value="EXOINULINASE INUD (AFU_ORTHOLOGUE AFUA_5G00480)"/>
    <property type="match status" value="1"/>
</dbReference>
<dbReference type="GO" id="GO:0005737">
    <property type="term" value="C:cytoplasm"/>
    <property type="evidence" value="ECO:0007669"/>
    <property type="project" value="TreeGrafter"/>
</dbReference>